<dbReference type="SUPFAM" id="SSF48208">
    <property type="entry name" value="Six-hairpin glycosidases"/>
    <property type="match status" value="1"/>
</dbReference>
<dbReference type="RefSeq" id="WP_150449894.1">
    <property type="nucleotide sequence ID" value="NZ_VYSA01000003.1"/>
</dbReference>
<dbReference type="GO" id="GO:0004553">
    <property type="term" value="F:hydrolase activity, hydrolyzing O-glycosyl compounds"/>
    <property type="evidence" value="ECO:0007669"/>
    <property type="project" value="TreeGrafter"/>
</dbReference>
<evidence type="ECO:0000313" key="1">
    <source>
        <dbReference type="EMBL" id="KAA9106545.1"/>
    </source>
</evidence>
<dbReference type="InterPro" id="IPR008928">
    <property type="entry name" value="6-hairpin_glycosidase_sf"/>
</dbReference>
<sequence length="696" mass="77265">MSRDARAPIDREALVTRHNIRITAPHPEHVLSVGNGDFAFTADITGLQTFTDFHDQSTAIRQGRKVVNTATMSSWGWHAMPNPEGFVLDDAMSEHQTRRGAVLYPDRHDLEGAMRGQVADENRAGAWLNANPQRLDLGRIGLDFLDEHGGSVAVAPDDLTDTEQELDLWSGVIRSRFRYVGVEVDVETVADPDASTVAFRIRSALLAEGRLRIVLRFPYAHAGFFQTSDWGAEERHSSTLTPAGGASHIDRALDETRYWVHLLHPDGSVLAGNAPQTFMITAESAQLDLVASFTPSEATEEPTSFDQVAAASARSWKQFWMSGAAMDLSGSDDPRAKELERRVVLSQYLTAVNSAGRMPPAETGLTTNSWSGKAHLEMHFWHAAHFATWGRPELLERSLPWYLAILERARSTAAGQGYSGARWPKQVGPDGRESPDPIGSFLIWQQPHVLYLLDLVWRASAPAARSALVLEYAELVDETAEFMASFVEERDDAFHLLSPVMPAQEFYDVTTTEDPTYELASWWWGLEIAQRWRERRGLDRHPAWADVQNRMATPFVQDGHYTAIATEPYLRRDDHPALLAALGVVPPTPVIDPEIMRATLHDVLENWEWPSAWGWDFPVLAMTAARLGEPDTAVDALLRDEIKNQFTLVGHNSQMGSILPIYLPGNGSLLAAVSLLATTGFPDSWAAQTEGFIAWP</sequence>
<keyword evidence="2" id="KW-1185">Reference proteome</keyword>
<dbReference type="Proteomes" id="UP000325827">
    <property type="component" value="Unassembled WGS sequence"/>
</dbReference>
<proteinExistence type="predicted"/>
<dbReference type="PANTHER" id="PTHR11051:SF8">
    <property type="entry name" value="PROTEIN-GLUCOSYLGALACTOSYLHYDROXYLYSINE GLUCOSIDASE"/>
    <property type="match status" value="1"/>
</dbReference>
<organism evidence="1 2">
    <name type="scientific">Microbacterium rhizomatis</name>
    <dbReference type="NCBI Taxonomy" id="1631477"/>
    <lineage>
        <taxon>Bacteria</taxon>
        <taxon>Bacillati</taxon>
        <taxon>Actinomycetota</taxon>
        <taxon>Actinomycetes</taxon>
        <taxon>Micrococcales</taxon>
        <taxon>Microbacteriaceae</taxon>
        <taxon>Microbacterium</taxon>
    </lineage>
</organism>
<dbReference type="PANTHER" id="PTHR11051">
    <property type="entry name" value="GLYCOSYL HYDROLASE-RELATED"/>
    <property type="match status" value="1"/>
</dbReference>
<dbReference type="AlphaFoldDB" id="A0A5J5IYM9"/>
<reference evidence="2" key="1">
    <citation type="submission" date="2019-09" db="EMBL/GenBank/DDBJ databases">
        <title>Mumia zhuanghuii sp. nov. isolated from the intestinal contents of plateau pika (Ochotona curzoniae) in the Qinghai-Tibet plateau of China.</title>
        <authorList>
            <person name="Tian Z."/>
        </authorList>
    </citation>
    <scope>NUCLEOTIDE SEQUENCE [LARGE SCALE GENOMIC DNA]</scope>
    <source>
        <strain evidence="2">JCM 30598</strain>
    </source>
</reference>
<evidence type="ECO:0000313" key="2">
    <source>
        <dbReference type="Proteomes" id="UP000325827"/>
    </source>
</evidence>
<evidence type="ECO:0008006" key="3">
    <source>
        <dbReference type="Google" id="ProtNLM"/>
    </source>
</evidence>
<dbReference type="Gene3D" id="1.50.10.10">
    <property type="match status" value="1"/>
</dbReference>
<dbReference type="InterPro" id="IPR012341">
    <property type="entry name" value="6hp_glycosidase-like_sf"/>
</dbReference>
<dbReference type="GO" id="GO:0005975">
    <property type="term" value="P:carbohydrate metabolic process"/>
    <property type="evidence" value="ECO:0007669"/>
    <property type="project" value="InterPro"/>
</dbReference>
<dbReference type="EMBL" id="VYSA01000003">
    <property type="protein sequence ID" value="KAA9106545.1"/>
    <property type="molecule type" value="Genomic_DNA"/>
</dbReference>
<accession>A0A5J5IYM9</accession>
<comment type="caution">
    <text evidence="1">The sequence shown here is derived from an EMBL/GenBank/DDBJ whole genome shotgun (WGS) entry which is preliminary data.</text>
</comment>
<gene>
    <name evidence="1" type="ORF">F6B43_15560</name>
</gene>
<protein>
    <recommendedName>
        <fullName evidence="3">Glycoside hydrolase family 65</fullName>
    </recommendedName>
</protein>
<dbReference type="OrthoDB" id="127395at2"/>
<name>A0A5J5IYM9_9MICO</name>